<dbReference type="Proteomes" id="UP001303046">
    <property type="component" value="Unassembled WGS sequence"/>
</dbReference>
<protein>
    <recommendedName>
        <fullName evidence="4">Secreted protein</fullName>
    </recommendedName>
</protein>
<evidence type="ECO:0000313" key="3">
    <source>
        <dbReference type="Proteomes" id="UP001303046"/>
    </source>
</evidence>
<name>A0ABR1DXW5_NECAM</name>
<proteinExistence type="predicted"/>
<reference evidence="2 3" key="1">
    <citation type="submission" date="2023-08" db="EMBL/GenBank/DDBJ databases">
        <title>A Necator americanus chromosomal reference genome.</title>
        <authorList>
            <person name="Ilik V."/>
            <person name="Petrzelkova K.J."/>
            <person name="Pardy F."/>
            <person name="Fuh T."/>
            <person name="Niatou-Singa F.S."/>
            <person name="Gouil Q."/>
            <person name="Baker L."/>
            <person name="Ritchie M.E."/>
            <person name="Jex A.R."/>
            <person name="Gazzola D."/>
            <person name="Li H."/>
            <person name="Toshio Fujiwara R."/>
            <person name="Zhan B."/>
            <person name="Aroian R.V."/>
            <person name="Pafco B."/>
            <person name="Schwarz E.M."/>
        </authorList>
    </citation>
    <scope>NUCLEOTIDE SEQUENCE [LARGE SCALE GENOMIC DNA]</scope>
    <source>
        <strain evidence="2 3">Aroian</strain>
        <tissue evidence="2">Whole animal</tissue>
    </source>
</reference>
<dbReference type="EMBL" id="JAVFWL010000005">
    <property type="protein sequence ID" value="KAK6755229.1"/>
    <property type="molecule type" value="Genomic_DNA"/>
</dbReference>
<keyword evidence="3" id="KW-1185">Reference proteome</keyword>
<evidence type="ECO:0000256" key="1">
    <source>
        <dbReference type="SAM" id="SignalP"/>
    </source>
</evidence>
<keyword evidence="1" id="KW-0732">Signal</keyword>
<gene>
    <name evidence="2" type="primary">Necator_chrV.g18710</name>
    <name evidence="2" type="ORF">RB195_013919</name>
</gene>
<feature type="signal peptide" evidence="1">
    <location>
        <begin position="1"/>
        <end position="20"/>
    </location>
</feature>
<feature type="chain" id="PRO_5046460534" description="Secreted protein" evidence="1">
    <location>
        <begin position="21"/>
        <end position="94"/>
    </location>
</feature>
<sequence length="94" mass="10573">MRWPFASMSWPGLGPSPSLSTMVLFACATRLIPAGSDDPDLPAYTWLPPERQLPRDPCRPSAGPHLNVEPLKAKCKPIMPQSEFYELWHMLGRQ</sequence>
<evidence type="ECO:0008006" key="4">
    <source>
        <dbReference type="Google" id="ProtNLM"/>
    </source>
</evidence>
<accession>A0ABR1DXW5</accession>
<dbReference type="PROSITE" id="PS51257">
    <property type="entry name" value="PROKAR_LIPOPROTEIN"/>
    <property type="match status" value="1"/>
</dbReference>
<evidence type="ECO:0000313" key="2">
    <source>
        <dbReference type="EMBL" id="KAK6755229.1"/>
    </source>
</evidence>
<organism evidence="2 3">
    <name type="scientific">Necator americanus</name>
    <name type="common">Human hookworm</name>
    <dbReference type="NCBI Taxonomy" id="51031"/>
    <lineage>
        <taxon>Eukaryota</taxon>
        <taxon>Metazoa</taxon>
        <taxon>Ecdysozoa</taxon>
        <taxon>Nematoda</taxon>
        <taxon>Chromadorea</taxon>
        <taxon>Rhabditida</taxon>
        <taxon>Rhabditina</taxon>
        <taxon>Rhabditomorpha</taxon>
        <taxon>Strongyloidea</taxon>
        <taxon>Ancylostomatidae</taxon>
        <taxon>Bunostominae</taxon>
        <taxon>Necator</taxon>
    </lineage>
</organism>
<comment type="caution">
    <text evidence="2">The sequence shown here is derived from an EMBL/GenBank/DDBJ whole genome shotgun (WGS) entry which is preliminary data.</text>
</comment>